<evidence type="ECO:0000256" key="2">
    <source>
        <dbReference type="SAM" id="Phobius"/>
    </source>
</evidence>
<keyword evidence="2" id="KW-0472">Membrane</keyword>
<evidence type="ECO:0000313" key="4">
    <source>
        <dbReference type="EMBL" id="RFZ92884.1"/>
    </source>
</evidence>
<organism evidence="4 5">
    <name type="scientific">Mucilaginibacter conchicola</name>
    <dbReference type="NCBI Taxonomy" id="2303333"/>
    <lineage>
        <taxon>Bacteria</taxon>
        <taxon>Pseudomonadati</taxon>
        <taxon>Bacteroidota</taxon>
        <taxon>Sphingobacteriia</taxon>
        <taxon>Sphingobacteriales</taxon>
        <taxon>Sphingobacteriaceae</taxon>
        <taxon>Mucilaginibacter</taxon>
    </lineage>
</organism>
<feature type="domain" description="Signal transduction histidine kinase internal region" evidence="3">
    <location>
        <begin position="177"/>
        <end position="253"/>
    </location>
</feature>
<dbReference type="PANTHER" id="PTHR34220:SF7">
    <property type="entry name" value="SENSOR HISTIDINE KINASE YPDA"/>
    <property type="match status" value="1"/>
</dbReference>
<dbReference type="GO" id="GO:0000155">
    <property type="term" value="F:phosphorelay sensor kinase activity"/>
    <property type="evidence" value="ECO:0007669"/>
    <property type="project" value="InterPro"/>
</dbReference>
<dbReference type="Pfam" id="PF06580">
    <property type="entry name" value="His_kinase"/>
    <property type="match status" value="1"/>
</dbReference>
<proteinExistence type="predicted"/>
<dbReference type="EMBL" id="QWDC01000002">
    <property type="protein sequence ID" value="RFZ92884.1"/>
    <property type="molecule type" value="Genomic_DNA"/>
</dbReference>
<dbReference type="InterPro" id="IPR050640">
    <property type="entry name" value="Bact_2-comp_sensor_kinase"/>
</dbReference>
<dbReference type="AlphaFoldDB" id="A0A372NV21"/>
<keyword evidence="2" id="KW-0812">Transmembrane</keyword>
<evidence type="ECO:0000256" key="1">
    <source>
        <dbReference type="SAM" id="Coils"/>
    </source>
</evidence>
<comment type="caution">
    <text evidence="4">The sequence shown here is derived from an EMBL/GenBank/DDBJ whole genome shotgun (WGS) entry which is preliminary data.</text>
</comment>
<dbReference type="InterPro" id="IPR010559">
    <property type="entry name" value="Sig_transdc_His_kin_internal"/>
</dbReference>
<name>A0A372NV21_9SPHI</name>
<keyword evidence="1" id="KW-0175">Coiled coil</keyword>
<dbReference type="PANTHER" id="PTHR34220">
    <property type="entry name" value="SENSOR HISTIDINE KINASE YPDA"/>
    <property type="match status" value="1"/>
</dbReference>
<dbReference type="Proteomes" id="UP000264217">
    <property type="component" value="Unassembled WGS sequence"/>
</dbReference>
<keyword evidence="5" id="KW-1185">Reference proteome</keyword>
<protein>
    <recommendedName>
        <fullName evidence="3">Signal transduction histidine kinase internal region domain-containing protein</fullName>
    </recommendedName>
</protein>
<sequence>MQHERHTSLDPIRWRTIRLHVLCWAIYVAYEMYMLVLMKVDLEPAYIYILFYSLNISYFYLLSAALTFAFDKGRNQRAKGVLMAAGLILAYILVKFIMNYFVDAPAVAFNVYARGFRKNMPLIFFRAFHFTMLAIFVWASGHIARYRRMADQAEQQRLQLRADKAEVENALMAVQNAYLRQQINPHLLFNALNFTYSRVVDTSPEAARCLILLTGLLRFSLDSTGEDGLVNINDELKEISHLLEINRFRFGDNMHLEMETEGDFENYRIIPLILLTLTENVFKHGNLTNSSSPALIRISITREGELNFFSSNAIKSIPTGRLSKSTGLRNARIRLENTYSAAGFNLCTQTDQDIFTVRLSIRLSGSLVRH</sequence>
<feature type="transmembrane region" description="Helical" evidence="2">
    <location>
        <begin position="122"/>
        <end position="139"/>
    </location>
</feature>
<accession>A0A372NV21</accession>
<keyword evidence="2" id="KW-1133">Transmembrane helix</keyword>
<feature type="transmembrane region" description="Helical" evidence="2">
    <location>
        <begin position="46"/>
        <end position="69"/>
    </location>
</feature>
<gene>
    <name evidence="4" type="ORF">D0C36_15955</name>
</gene>
<feature type="transmembrane region" description="Helical" evidence="2">
    <location>
        <begin position="21"/>
        <end position="40"/>
    </location>
</feature>
<evidence type="ECO:0000259" key="3">
    <source>
        <dbReference type="Pfam" id="PF06580"/>
    </source>
</evidence>
<feature type="coiled-coil region" evidence="1">
    <location>
        <begin position="143"/>
        <end position="177"/>
    </location>
</feature>
<feature type="transmembrane region" description="Helical" evidence="2">
    <location>
        <begin position="81"/>
        <end position="102"/>
    </location>
</feature>
<reference evidence="4 5" key="1">
    <citation type="submission" date="2018-08" db="EMBL/GenBank/DDBJ databases">
        <title>Mucilaginibacter sp. MYSH2.</title>
        <authorList>
            <person name="Seo T."/>
        </authorList>
    </citation>
    <scope>NUCLEOTIDE SEQUENCE [LARGE SCALE GENOMIC DNA]</scope>
    <source>
        <strain evidence="4 5">MYSH2</strain>
    </source>
</reference>
<evidence type="ECO:0000313" key="5">
    <source>
        <dbReference type="Proteomes" id="UP000264217"/>
    </source>
</evidence>
<dbReference type="GO" id="GO:0016020">
    <property type="term" value="C:membrane"/>
    <property type="evidence" value="ECO:0007669"/>
    <property type="project" value="InterPro"/>
</dbReference>